<dbReference type="InterPro" id="IPR042047">
    <property type="entry name" value="SleB_dom1"/>
</dbReference>
<feature type="region of interest" description="Disordered" evidence="1">
    <location>
        <begin position="156"/>
        <end position="182"/>
    </location>
</feature>
<reference evidence="4 5" key="5">
    <citation type="journal article" date="2010" name="Appl. Environ. Microbiol.">
        <title>phrR-like gene praR of Azorhizobium caulinodans ORS571 is essential for symbiosis with Sesbania rostrata and is involved in expression of reb genes.</title>
        <authorList>
            <person name="Akiba N."/>
            <person name="Aono T."/>
            <person name="Toyazaki H."/>
            <person name="Sato S."/>
            <person name="Oyaizu H."/>
        </authorList>
    </citation>
    <scope>NUCLEOTIDE SEQUENCE [LARGE SCALE GENOMIC DNA]</scope>
    <source>
        <strain evidence="5">ATCC 43989 / DSM 5975 / JCM 20966 / LMG 6465 / NBRC 14845 / NCIMB 13405 / ORS 571</strain>
    </source>
</reference>
<dbReference type="Proteomes" id="UP000000270">
    <property type="component" value="Chromosome"/>
</dbReference>
<evidence type="ECO:0000256" key="1">
    <source>
        <dbReference type="SAM" id="MobiDB-lite"/>
    </source>
</evidence>
<keyword evidence="5" id="KW-1185">Reference proteome</keyword>
<protein>
    <recommendedName>
        <fullName evidence="3">Cell wall hydrolase SleB domain-containing protein</fullName>
    </recommendedName>
</protein>
<dbReference type="Pfam" id="PF07486">
    <property type="entry name" value="Hydrolase_2"/>
    <property type="match status" value="1"/>
</dbReference>
<name>A8IFV6_AZOC5</name>
<dbReference type="EMBL" id="AP009384">
    <property type="protein sequence ID" value="BAF89653.1"/>
    <property type="molecule type" value="Genomic_DNA"/>
</dbReference>
<sequence>MAERPKGAQRDGVARGEDLRARDGREPERPRGRRNGMLRQAAYGLAALAASTVAAGPAAQRALAQSLPSDAMLSRSFSDRTPNMLLSSPLKALKVATLDLPPAIGSGLGFTVPDSPAATDPARVTSRAAPKIPARAEEDGYAYPPPLVLDAPVKPAETEASAPAAAPPSADPSAAEDPARASALAPAADALAPVVQAPRAPEAGAAAEAVIAAPTSPVIVAALPDAASAVPSVPAPALAAATPDADDAAPADAETPALFGPAPVATNGYLEIALDSLLSLPGIEDQMVASDDASPELFGPDISGADVDPNALAAPERHGGIGSDALFPTLPDDQGWADVGTGADGEESPLYRDRSVVFGVNPDVFPAQPFEHSLVSIPASLVPMPLSPPPERGEPLFGRTGPAGATFAERLGLTGPDRARAEKCLAEAIYFESRGEPKRGQIAVAQVVMNRVFSGYYPNDVCKTVYQNAHRHLACQFTFACDDVKDVVREPDMWVQAKEIAADMLDGKLWLDSVGPATHYHAYWVHPSWVREMRKLDRIGVHTFYRPKRWAS</sequence>
<gene>
    <name evidence="4" type="ordered locus">AZC_3655</name>
</gene>
<keyword evidence="2" id="KW-1133">Transmembrane helix</keyword>
<evidence type="ECO:0000256" key="2">
    <source>
        <dbReference type="SAM" id="Phobius"/>
    </source>
</evidence>
<reference evidence="4 5" key="4">
    <citation type="journal article" date="2009" name="Appl. Environ. Microbiol.">
        <title>Comparative genome-wide transcriptional profiling of Azorhizobium caulinodans ORS571 grown under free-living and symbiotic conditions.</title>
        <authorList>
            <person name="Tsukada S."/>
            <person name="Aono T."/>
            <person name="Akiba N."/>
            <person name="Lee KB."/>
            <person name="Liu CT."/>
            <person name="Toyazaki H."/>
            <person name="Oyaizu H."/>
        </authorList>
    </citation>
    <scope>NUCLEOTIDE SEQUENCE [LARGE SCALE GENOMIC DNA]</scope>
    <source>
        <strain evidence="5">ATCC 43989 / DSM 5975 / JCM 20966 / LMG 6465 / NBRC 14845 / NCIMB 13405 / ORS 571</strain>
    </source>
</reference>
<dbReference type="Gene3D" id="1.10.10.2520">
    <property type="entry name" value="Cell wall hydrolase SleB, domain 1"/>
    <property type="match status" value="1"/>
</dbReference>
<keyword evidence="2" id="KW-0472">Membrane</keyword>
<feature type="region of interest" description="Disordered" evidence="1">
    <location>
        <begin position="112"/>
        <end position="143"/>
    </location>
</feature>
<dbReference type="eggNOG" id="COG3773">
    <property type="taxonomic scope" value="Bacteria"/>
</dbReference>
<feature type="compositionally biased region" description="Basic and acidic residues" evidence="1">
    <location>
        <begin position="1"/>
        <end position="30"/>
    </location>
</feature>
<evidence type="ECO:0000313" key="4">
    <source>
        <dbReference type="EMBL" id="BAF89653.1"/>
    </source>
</evidence>
<dbReference type="GO" id="GO:0016787">
    <property type="term" value="F:hydrolase activity"/>
    <property type="evidence" value="ECO:0007669"/>
    <property type="project" value="InterPro"/>
</dbReference>
<reference evidence="4 5" key="3">
    <citation type="journal article" date="2008" name="BMC Genomics">
        <title>The genome of the versatile nitrogen fixer Azorhizobium caulinodans ORS571.</title>
        <authorList>
            <person name="Lee KB."/>
            <person name="Backer P.D."/>
            <person name="Aono T."/>
            <person name="Liu CT."/>
            <person name="Suzuki S."/>
            <person name="Suzuki T."/>
            <person name="Kaneko T."/>
            <person name="Yamada M."/>
            <person name="Tabata S."/>
            <person name="Kupfer D.M."/>
            <person name="Najar F.Z."/>
            <person name="Wiley G.B."/>
            <person name="Roe B."/>
            <person name="Binnewies T.T."/>
            <person name="Ussery D.W."/>
            <person name="D'Haeze W."/>
            <person name="Herder J.D."/>
            <person name="Gevers D."/>
            <person name="Vereecke D."/>
            <person name="Holsters M."/>
            <person name="Oyaizu H."/>
        </authorList>
    </citation>
    <scope>NUCLEOTIDE SEQUENCE [LARGE SCALE GENOMIC DNA]</scope>
    <source>
        <strain evidence="5">ATCC 43989 / DSM 5975 / JCM 20966 / LMG 6465 / NBRC 14845 / NCIMB 13405 / ORS 571</strain>
    </source>
</reference>
<dbReference type="InterPro" id="IPR011105">
    <property type="entry name" value="Cell_wall_hydrolase_SleB"/>
</dbReference>
<organism evidence="4 5">
    <name type="scientific">Azorhizobium caulinodans (strain ATCC 43989 / DSM 5975 / JCM 20966 / LMG 6465 / NBRC 14845 / NCIMB 13405 / ORS 571)</name>
    <dbReference type="NCBI Taxonomy" id="438753"/>
    <lineage>
        <taxon>Bacteria</taxon>
        <taxon>Pseudomonadati</taxon>
        <taxon>Pseudomonadota</taxon>
        <taxon>Alphaproteobacteria</taxon>
        <taxon>Hyphomicrobiales</taxon>
        <taxon>Xanthobacteraceae</taxon>
        <taxon>Azorhizobium</taxon>
    </lineage>
</organism>
<reference evidence="4 5" key="6">
    <citation type="journal article" date="2011" name="Appl. Environ. Microbiol.">
        <title>Involvement of the azorhizobial chromosome partition gene (parA) in the onset of bacteroid differentiation during Sesbania rostrata stem nodule development.</title>
        <authorList>
            <person name="Liu CT."/>
            <person name="Lee KB."/>
            <person name="Wang YS."/>
            <person name="Peng MH."/>
            <person name="Lee KT."/>
            <person name="Suzuki S."/>
            <person name="Suzuki T."/>
            <person name="Oyaizu H."/>
        </authorList>
    </citation>
    <scope>NUCLEOTIDE SEQUENCE [LARGE SCALE GENOMIC DNA]</scope>
    <source>
        <strain evidence="5">ATCC 43989 / DSM 5975 / JCM 20966 / LMG 6465 / NBRC 14845 / NCIMB 13405 / ORS 571</strain>
    </source>
</reference>
<feature type="transmembrane region" description="Helical" evidence="2">
    <location>
        <begin position="41"/>
        <end position="59"/>
    </location>
</feature>
<keyword evidence="2" id="KW-0812">Transmembrane</keyword>
<dbReference type="STRING" id="438753.AZC_3655"/>
<reference evidence="4 5" key="1">
    <citation type="journal article" date="2007" name="Appl. Environ. Microbiol.">
        <title>Rhizobial factors required for stem nodule maturation and maintenance in Sesbania rostrata-Azorhizobium caulinodans ORS571 symbiosis.</title>
        <authorList>
            <person name="Suzuki S."/>
            <person name="Aono T."/>
            <person name="Lee KB."/>
            <person name="Suzuki T."/>
            <person name="Liu CT."/>
            <person name="Miwa H."/>
            <person name="Wakao S."/>
            <person name="Iki T."/>
            <person name="Oyaizu H."/>
        </authorList>
    </citation>
    <scope>NUCLEOTIDE SEQUENCE [LARGE SCALE GENOMIC DNA]</scope>
    <source>
        <strain evidence="5">ATCC 43989 / DSM 5975 / JCM 20966 / LMG 6465 / NBRC 14845 / NCIMB 13405 / ORS 571</strain>
    </source>
</reference>
<evidence type="ECO:0000313" key="5">
    <source>
        <dbReference type="Proteomes" id="UP000000270"/>
    </source>
</evidence>
<feature type="domain" description="Cell wall hydrolase SleB" evidence="3">
    <location>
        <begin position="435"/>
        <end position="545"/>
    </location>
</feature>
<dbReference type="HOGENOM" id="CLU_565792_0_0_5"/>
<feature type="compositionally biased region" description="Low complexity" evidence="1">
    <location>
        <begin position="171"/>
        <end position="182"/>
    </location>
</feature>
<reference evidence="5" key="2">
    <citation type="submission" date="2007-04" db="EMBL/GenBank/DDBJ databases">
        <title>Complete genome sequence of the nitrogen-fixing bacterium Azorhizobium caulinodans ORS571.</title>
        <authorList>
            <person name="Lee K.B."/>
            <person name="Backer P.D."/>
            <person name="Aono T."/>
            <person name="Liu C.T."/>
            <person name="Suzuki S."/>
            <person name="Suzuki T."/>
            <person name="Kaneko T."/>
            <person name="Yamada M."/>
            <person name="Tabata S."/>
            <person name="Kupfer D.M."/>
            <person name="Najar F.Z."/>
            <person name="Wiley G.B."/>
            <person name="Roe B."/>
            <person name="Binnewies T."/>
            <person name="Ussery D."/>
            <person name="Vereecke D."/>
            <person name="Gevers D."/>
            <person name="Holsters M."/>
            <person name="Oyaizu H."/>
        </authorList>
    </citation>
    <scope>NUCLEOTIDE SEQUENCE [LARGE SCALE GENOMIC DNA]</scope>
    <source>
        <strain evidence="5">ATCC 43989 / DSM 5975 / JCM 20966 / LMG 6465 / NBRC 14845 / NCIMB 13405 / ORS 571</strain>
    </source>
</reference>
<dbReference type="KEGG" id="azc:AZC_3655"/>
<evidence type="ECO:0000259" key="3">
    <source>
        <dbReference type="Pfam" id="PF07486"/>
    </source>
</evidence>
<accession>A8IFV6</accession>
<feature type="region of interest" description="Disordered" evidence="1">
    <location>
        <begin position="1"/>
        <end position="37"/>
    </location>
</feature>
<dbReference type="AlphaFoldDB" id="A8IFV6"/>
<proteinExistence type="predicted"/>